<evidence type="ECO:0000313" key="1">
    <source>
        <dbReference type="EMBL" id="GFQ65028.1"/>
    </source>
</evidence>
<comment type="caution">
    <text evidence="1">The sequence shown here is derived from an EMBL/GenBank/DDBJ whole genome shotgun (WGS) entry which is preliminary data.</text>
</comment>
<dbReference type="Proteomes" id="UP000887116">
    <property type="component" value="Unassembled WGS sequence"/>
</dbReference>
<dbReference type="EMBL" id="BMAO01010127">
    <property type="protein sequence ID" value="GFQ65028.1"/>
    <property type="molecule type" value="Genomic_DNA"/>
</dbReference>
<reference evidence="1" key="1">
    <citation type="submission" date="2020-07" db="EMBL/GenBank/DDBJ databases">
        <title>Multicomponent nature underlies the extraordinary mechanical properties of spider dragline silk.</title>
        <authorList>
            <person name="Kono N."/>
            <person name="Nakamura H."/>
            <person name="Mori M."/>
            <person name="Yoshida Y."/>
            <person name="Ohtoshi R."/>
            <person name="Malay A.D."/>
            <person name="Moran D.A.P."/>
            <person name="Tomita M."/>
            <person name="Numata K."/>
            <person name="Arakawa K."/>
        </authorList>
    </citation>
    <scope>NUCLEOTIDE SEQUENCE</scope>
</reference>
<dbReference type="AlphaFoldDB" id="A0A8X6K9C4"/>
<evidence type="ECO:0000313" key="2">
    <source>
        <dbReference type="Proteomes" id="UP000887116"/>
    </source>
</evidence>
<proteinExistence type="predicted"/>
<protein>
    <submittedName>
        <fullName evidence="1">Uncharacterized protein</fullName>
    </submittedName>
</protein>
<organism evidence="1 2">
    <name type="scientific">Trichonephila clavata</name>
    <name type="common">Joro spider</name>
    <name type="synonym">Nephila clavata</name>
    <dbReference type="NCBI Taxonomy" id="2740835"/>
    <lineage>
        <taxon>Eukaryota</taxon>
        <taxon>Metazoa</taxon>
        <taxon>Ecdysozoa</taxon>
        <taxon>Arthropoda</taxon>
        <taxon>Chelicerata</taxon>
        <taxon>Arachnida</taxon>
        <taxon>Araneae</taxon>
        <taxon>Araneomorphae</taxon>
        <taxon>Entelegynae</taxon>
        <taxon>Araneoidea</taxon>
        <taxon>Nephilidae</taxon>
        <taxon>Trichonephila</taxon>
    </lineage>
</organism>
<gene>
    <name evidence="1" type="ORF">TNCT_450361</name>
</gene>
<keyword evidence="2" id="KW-1185">Reference proteome</keyword>
<name>A0A8X6K9C4_TRICU</name>
<sequence>MRNIIHCSRSTKCIEESRTREFNCRSSNKGLLRKSSLKWNKKIIIRLNQAFYDERSSWKDLNLSTVKESKKGSYFACEHRTRWIISEGKKNEQKGIQCNNRSTFTSLNSATRWLQGTDVITAGSSSVISAESACQAIRRWQGGTVRDRTEDTSGIVRNGMDSNYYVQNLKK</sequence>
<dbReference type="OrthoDB" id="10455249at2759"/>
<accession>A0A8X6K9C4</accession>